<dbReference type="Proteomes" id="UP000183687">
    <property type="component" value="Unassembled WGS sequence"/>
</dbReference>
<dbReference type="Gene3D" id="3.40.50.1000">
    <property type="entry name" value="HAD superfamily/HAD-like"/>
    <property type="match status" value="1"/>
</dbReference>
<evidence type="ECO:0000313" key="6">
    <source>
        <dbReference type="EMBL" id="SEB45940.1"/>
    </source>
</evidence>
<dbReference type="CDD" id="cd07505">
    <property type="entry name" value="HAD_BPGM-like"/>
    <property type="match status" value="1"/>
</dbReference>
<dbReference type="PRINTS" id="PR00413">
    <property type="entry name" value="HADHALOGNASE"/>
</dbReference>
<dbReference type="InterPro" id="IPR006439">
    <property type="entry name" value="HAD-SF_hydro_IA"/>
</dbReference>
<organism evidence="6 7">
    <name type="scientific">Atopobium minutum</name>
    <dbReference type="NCBI Taxonomy" id="1381"/>
    <lineage>
        <taxon>Bacteria</taxon>
        <taxon>Bacillati</taxon>
        <taxon>Actinomycetota</taxon>
        <taxon>Coriobacteriia</taxon>
        <taxon>Coriobacteriales</taxon>
        <taxon>Atopobiaceae</taxon>
        <taxon>Atopobium</taxon>
    </lineage>
</organism>
<dbReference type="InterPro" id="IPR041492">
    <property type="entry name" value="HAD_2"/>
</dbReference>
<evidence type="ECO:0000256" key="4">
    <source>
        <dbReference type="ARBA" id="ARBA00022842"/>
    </source>
</evidence>
<dbReference type="InterPro" id="IPR023198">
    <property type="entry name" value="PGP-like_dom2"/>
</dbReference>
<dbReference type="Gene3D" id="1.10.150.240">
    <property type="entry name" value="Putative phosphatase, domain 2"/>
    <property type="match status" value="1"/>
</dbReference>
<dbReference type="InterPro" id="IPR036412">
    <property type="entry name" value="HAD-like_sf"/>
</dbReference>
<evidence type="ECO:0000256" key="3">
    <source>
        <dbReference type="ARBA" id="ARBA00022723"/>
    </source>
</evidence>
<dbReference type="SUPFAM" id="SSF56784">
    <property type="entry name" value="HAD-like"/>
    <property type="match status" value="1"/>
</dbReference>
<comment type="cofactor">
    <cofactor evidence="1">
        <name>Mg(2+)</name>
        <dbReference type="ChEBI" id="CHEBI:18420"/>
    </cofactor>
</comment>
<dbReference type="PANTHER" id="PTHR46193">
    <property type="entry name" value="6-PHOSPHOGLUCONATE PHOSPHATASE"/>
    <property type="match status" value="1"/>
</dbReference>
<accession>A0AB38A521</accession>
<dbReference type="EMBL" id="FNSH01000001">
    <property type="protein sequence ID" value="SEB45940.1"/>
    <property type="molecule type" value="Genomic_DNA"/>
</dbReference>
<gene>
    <name evidence="6" type="ORF">SAMN04489746_0290</name>
</gene>
<keyword evidence="5" id="KW-0119">Carbohydrate metabolism</keyword>
<dbReference type="GO" id="GO:0003824">
    <property type="term" value="F:catalytic activity"/>
    <property type="evidence" value="ECO:0007669"/>
    <property type="project" value="UniProtKB-ARBA"/>
</dbReference>
<dbReference type="Pfam" id="PF13419">
    <property type="entry name" value="HAD_2"/>
    <property type="match status" value="1"/>
</dbReference>
<dbReference type="SFLD" id="SFLDG01129">
    <property type="entry name" value="C1.5:_HAD__Beta-PGM__Phosphata"/>
    <property type="match status" value="1"/>
</dbReference>
<dbReference type="SFLD" id="SFLDS00003">
    <property type="entry name" value="Haloacid_Dehalogenase"/>
    <property type="match status" value="1"/>
</dbReference>
<dbReference type="InterPro" id="IPR051600">
    <property type="entry name" value="Beta-PGM-like"/>
</dbReference>
<evidence type="ECO:0000256" key="1">
    <source>
        <dbReference type="ARBA" id="ARBA00001946"/>
    </source>
</evidence>
<comment type="similarity">
    <text evidence="2">Belongs to the HAD-like hydrolase superfamily. CbbY/CbbZ/Gph/YieH family.</text>
</comment>
<dbReference type="GO" id="GO:0046872">
    <property type="term" value="F:metal ion binding"/>
    <property type="evidence" value="ECO:0007669"/>
    <property type="project" value="UniProtKB-KW"/>
</dbReference>
<dbReference type="AlphaFoldDB" id="A0AB38A521"/>
<keyword evidence="4" id="KW-0460">Magnesium</keyword>
<evidence type="ECO:0000313" key="7">
    <source>
        <dbReference type="Proteomes" id="UP000183687"/>
    </source>
</evidence>
<keyword evidence="3" id="KW-0479">Metal-binding</keyword>
<name>A0AB38A521_9ACTN</name>
<protein>
    <submittedName>
        <fullName evidence="6">Haloacid dehalogenase superfamily, subfamily IA, variant 3 with third motif having DD or ED</fullName>
    </submittedName>
</protein>
<comment type="caution">
    <text evidence="6">The sequence shown here is derived from an EMBL/GenBank/DDBJ whole genome shotgun (WGS) entry which is preliminary data.</text>
</comment>
<dbReference type="PANTHER" id="PTHR46193:SF18">
    <property type="entry name" value="HEXITOL PHOSPHATASE B"/>
    <property type="match status" value="1"/>
</dbReference>
<reference evidence="6 7" key="1">
    <citation type="submission" date="2016-10" db="EMBL/GenBank/DDBJ databases">
        <authorList>
            <person name="Varghese N."/>
            <person name="Submissions S."/>
        </authorList>
    </citation>
    <scope>NUCLEOTIDE SEQUENCE [LARGE SCALE GENOMIC DNA]</scope>
    <source>
        <strain evidence="6 7">DSM 20586</strain>
    </source>
</reference>
<sequence>MAISGAIFDCDGTLVDSMYMWWDAFPRLLASHGFAMTPQIEKILHECEAVSLDEEIHTLRNALAIPASAEQLAQELSQNISNAYASEIKAWPAVKPFLDQLKDAGIPMIICTSTGAKEVGLCMDHLGLSKFFVDIVSAEENNFTKTEPDIYYYALKKLGTTKETTWVFEDAPFGLTTSERAGFPNVCVFNAHDKRDEDFLRLHATLFTHIYEDISLADLQSYPTK</sequence>
<dbReference type="InterPro" id="IPR023214">
    <property type="entry name" value="HAD_sf"/>
</dbReference>
<dbReference type="RefSeq" id="WP_002563528.1">
    <property type="nucleotide sequence ID" value="NZ_FNSH01000001.1"/>
</dbReference>
<evidence type="ECO:0000256" key="5">
    <source>
        <dbReference type="ARBA" id="ARBA00023277"/>
    </source>
</evidence>
<evidence type="ECO:0000256" key="2">
    <source>
        <dbReference type="ARBA" id="ARBA00006171"/>
    </source>
</evidence>
<proteinExistence type="inferred from homology"/>
<dbReference type="NCBIfam" id="TIGR01509">
    <property type="entry name" value="HAD-SF-IA-v3"/>
    <property type="match status" value="1"/>
</dbReference>